<dbReference type="Gene3D" id="3.40.50.300">
    <property type="entry name" value="P-loop containing nucleotide triphosphate hydrolases"/>
    <property type="match status" value="1"/>
</dbReference>
<reference evidence="1" key="1">
    <citation type="journal article" date="2014" name="Int. J. Syst. Evol. Microbiol.">
        <title>Complete genome sequence of Corynebacterium casei LMG S-19264T (=DSM 44701T), isolated from a smear-ripened cheese.</title>
        <authorList>
            <consortium name="US DOE Joint Genome Institute (JGI-PGF)"/>
            <person name="Walter F."/>
            <person name="Albersmeier A."/>
            <person name="Kalinowski J."/>
            <person name="Ruckert C."/>
        </authorList>
    </citation>
    <scope>NUCLEOTIDE SEQUENCE</scope>
    <source>
        <strain evidence="1">CGMCC 1.15178</strain>
    </source>
</reference>
<dbReference type="Proteomes" id="UP000612456">
    <property type="component" value="Unassembled WGS sequence"/>
</dbReference>
<dbReference type="SUPFAM" id="SSF52540">
    <property type="entry name" value="P-loop containing nucleoside triphosphate hydrolases"/>
    <property type="match status" value="1"/>
</dbReference>
<evidence type="ECO:0000313" key="1">
    <source>
        <dbReference type="EMBL" id="GGD58726.1"/>
    </source>
</evidence>
<organism evidence="1 2">
    <name type="scientific">Paenibacillus nasutitermitis</name>
    <dbReference type="NCBI Taxonomy" id="1652958"/>
    <lineage>
        <taxon>Bacteria</taxon>
        <taxon>Bacillati</taxon>
        <taxon>Bacillota</taxon>
        <taxon>Bacilli</taxon>
        <taxon>Bacillales</taxon>
        <taxon>Paenibacillaceae</taxon>
        <taxon>Paenibacillus</taxon>
    </lineage>
</organism>
<proteinExistence type="predicted"/>
<comment type="caution">
    <text evidence="1">The sequence shown here is derived from an EMBL/GenBank/DDBJ whole genome shotgun (WGS) entry which is preliminary data.</text>
</comment>
<dbReference type="InterPro" id="IPR027417">
    <property type="entry name" value="P-loop_NTPase"/>
</dbReference>
<sequence>MNRHIRGVILEGYSNAGKTSVLKALKLLLAEDESAERSIIVLSEHYSQVLNNVHGNFQQLDRDEHLVLLQERVGMLRKLNEWANYLGPDASRGSRGIFFILERFHLNHRVAFPTASSNDIKSLENELVKLGAQCVLLTVSPEIVEQRMQSRSSQEWTNITREEITKAADEFIHTQSELYKQSLQSDVPTIEINTDAKDWVSYANKIMAVLNETEKFSNL</sequence>
<name>A0A916YS13_9BACL</name>
<keyword evidence="2" id="KW-1185">Reference proteome</keyword>
<reference evidence="1" key="2">
    <citation type="submission" date="2020-09" db="EMBL/GenBank/DDBJ databases">
        <authorList>
            <person name="Sun Q."/>
            <person name="Zhou Y."/>
        </authorList>
    </citation>
    <scope>NUCLEOTIDE SEQUENCE</scope>
    <source>
        <strain evidence="1">CGMCC 1.15178</strain>
    </source>
</reference>
<accession>A0A916YS13</accession>
<protein>
    <recommendedName>
        <fullName evidence="3">Thymidylate kinase</fullName>
    </recommendedName>
</protein>
<dbReference type="EMBL" id="BMHP01000001">
    <property type="protein sequence ID" value="GGD58726.1"/>
    <property type="molecule type" value="Genomic_DNA"/>
</dbReference>
<evidence type="ECO:0008006" key="3">
    <source>
        <dbReference type="Google" id="ProtNLM"/>
    </source>
</evidence>
<evidence type="ECO:0000313" key="2">
    <source>
        <dbReference type="Proteomes" id="UP000612456"/>
    </source>
</evidence>
<dbReference type="AlphaFoldDB" id="A0A916YS13"/>
<gene>
    <name evidence="1" type="ORF">GCM10010911_15730</name>
</gene>
<dbReference type="RefSeq" id="WP_188990700.1">
    <property type="nucleotide sequence ID" value="NZ_BMHP01000001.1"/>
</dbReference>